<name>A0A428SV03_9HYPO</name>
<feature type="domain" description="Heterokaryon incompatibility" evidence="1">
    <location>
        <begin position="12"/>
        <end position="103"/>
    </location>
</feature>
<dbReference type="PANTHER" id="PTHR33112:SF1">
    <property type="entry name" value="HETEROKARYON INCOMPATIBILITY DOMAIN-CONTAINING PROTEIN"/>
    <property type="match status" value="1"/>
</dbReference>
<dbReference type="EMBL" id="NKCK01000181">
    <property type="protein sequence ID" value="RSL93641.1"/>
    <property type="molecule type" value="Genomic_DNA"/>
</dbReference>
<protein>
    <recommendedName>
        <fullName evidence="1">Heterokaryon incompatibility domain-containing protein</fullName>
    </recommendedName>
</protein>
<evidence type="ECO:0000259" key="1">
    <source>
        <dbReference type="Pfam" id="PF06985"/>
    </source>
</evidence>
<evidence type="ECO:0000313" key="3">
    <source>
        <dbReference type="Proteomes" id="UP000287144"/>
    </source>
</evidence>
<accession>A0A428SV03</accession>
<proteinExistence type="predicted"/>
<dbReference type="InterPro" id="IPR010730">
    <property type="entry name" value="HET"/>
</dbReference>
<evidence type="ECO:0000313" key="2">
    <source>
        <dbReference type="EMBL" id="RSL93641.1"/>
    </source>
</evidence>
<dbReference type="Pfam" id="PF06985">
    <property type="entry name" value="HET"/>
    <property type="match status" value="1"/>
</dbReference>
<reference evidence="2 3" key="1">
    <citation type="submission" date="2017-06" db="EMBL/GenBank/DDBJ databases">
        <title>Comparative genomic analysis of Ambrosia Fusariam Clade fungi.</title>
        <authorList>
            <person name="Stajich J.E."/>
            <person name="Carrillo J."/>
            <person name="Kijimoto T."/>
            <person name="Eskalen A."/>
            <person name="O'Donnell K."/>
            <person name="Kasson M."/>
        </authorList>
    </citation>
    <scope>NUCLEOTIDE SEQUENCE [LARGE SCALE GENOMIC DNA]</scope>
    <source>
        <strain evidence="2 3">NRRL62579</strain>
    </source>
</reference>
<organism evidence="2 3">
    <name type="scientific">Fusarium oligoseptatum</name>
    <dbReference type="NCBI Taxonomy" id="2604345"/>
    <lineage>
        <taxon>Eukaryota</taxon>
        <taxon>Fungi</taxon>
        <taxon>Dikarya</taxon>
        <taxon>Ascomycota</taxon>
        <taxon>Pezizomycotina</taxon>
        <taxon>Sordariomycetes</taxon>
        <taxon>Hypocreomycetidae</taxon>
        <taxon>Hypocreales</taxon>
        <taxon>Nectriaceae</taxon>
        <taxon>Fusarium</taxon>
        <taxon>Fusarium solani species complex</taxon>
    </lineage>
</organism>
<dbReference type="PANTHER" id="PTHR33112">
    <property type="entry name" value="DOMAIN PROTEIN, PUTATIVE-RELATED"/>
    <property type="match status" value="1"/>
</dbReference>
<comment type="caution">
    <text evidence="2">The sequence shown here is derived from an EMBL/GenBank/DDBJ whole genome shotgun (WGS) entry which is preliminary data.</text>
</comment>
<dbReference type="Proteomes" id="UP000287144">
    <property type="component" value="Unassembled WGS sequence"/>
</dbReference>
<sequence>MRIVNPGPDPVYTALSYRWGKQAYDASFQPFDKSGELRDPSALPQLISDALKVTKDLGFRYCWVDRYCIPQDDPRAMQIQLGHMDDIFRLATVTIVAVSDNDYLPGVSQKLNNVVQPLSMEGFEKSHLVHNPVEPYVVNIDSVEVELAEDKEFPFSEVRWKILDIPERGQIYVEVDLQGRLEHETMSNEQEVPGSTTGIVIPLAGDALAIILVQPSGSGTMERFGIIMLKPSSVFFRPYLLETHDDQDDLDDYDDSFEELSPSERAEAIGLPTVANEALHRSANVLFVCGYFYLLYLLPPSNAARFFAPANPRYSLRCHAFLDRLSMGNHGGGPGLFKYRSRINTA</sequence>
<dbReference type="AlphaFoldDB" id="A0A428SV03"/>
<keyword evidence="3" id="KW-1185">Reference proteome</keyword>
<dbReference type="STRING" id="1325735.A0A428SV03"/>
<gene>
    <name evidence="2" type="ORF">CEP52_013139</name>
</gene>